<dbReference type="UniPathway" id="UPA00379">
    <property type="reaction ID" value="UER00551"/>
</dbReference>
<dbReference type="Bgee" id="ENSACAG00000014029">
    <property type="expression patterns" value="Expressed in kidney and 5 other cell types or tissues"/>
</dbReference>
<dbReference type="CDD" id="cd01296">
    <property type="entry name" value="Imidazolone-5PH"/>
    <property type="match status" value="1"/>
</dbReference>
<accession>A0A803TRU7</accession>
<dbReference type="EC" id="3.5.2.7" evidence="5"/>
<comment type="similarity">
    <text evidence="4">Belongs to the metallo-dependent hydrolases superfamily. HutI family.</text>
</comment>
<keyword evidence="15" id="KW-1185">Reference proteome</keyword>
<keyword evidence="7" id="KW-0479">Metal-binding</keyword>
<evidence type="ECO:0000259" key="13">
    <source>
        <dbReference type="Pfam" id="PF01979"/>
    </source>
</evidence>
<dbReference type="Gene3D" id="2.30.40.10">
    <property type="entry name" value="Urease, subunit C, domain 1"/>
    <property type="match status" value="1"/>
</dbReference>
<dbReference type="InterPro" id="IPR006680">
    <property type="entry name" value="Amidohydro-rel"/>
</dbReference>
<dbReference type="AlphaFoldDB" id="A0A803TRU7"/>
<dbReference type="SUPFAM" id="SSF51338">
    <property type="entry name" value="Composite domain of metallo-dependent hydrolases"/>
    <property type="match status" value="1"/>
</dbReference>
<comment type="pathway">
    <text evidence="3">Amino-acid degradation; L-histidine degradation into L-glutamate; N-formimidoyl-L-glutamate from L-histidine: step 3/3.</text>
</comment>
<sequence length="412" mass="45244">MAGEYKLLLEGAKELVLVCTQGEKYLLEAGMQHLAVLENASVVIGKDGYIKAAGDAKIIRNQFSGASFEKTIDCSGKCILPGLVDAHTHPVWAGDRVHEFSMKLAGASYMDIHQVGGGIHFTVRHTQEAPEDELFQRFKQRLLRMMRAGTTLVECKSGYGLNLETEIKMLRVIERARRELDIGISSTYCGAHSVPKGKTATEAADDIINFHLPKLKELELNGEIHVDNIDVFCEKGVFDLNSTRRILQAGKDKGLQINFHGDELHPMHSAELGAELEAKAVSHLEEISNEGITAMARAKCAAVLLPTTAYILRLKQPQARKMLEEGVIVALGSDFNPNAYCCSMPMVMHLACVNMKMSMKEALAAATINAAYALGKSHSHGSIEIGKQGDLFIINSPRWEHMIYQFVAIRGG</sequence>
<dbReference type="Ensembl" id="ENSACAT00000039971.1">
    <property type="protein sequence ID" value="ENSACAP00000037937.1"/>
    <property type="gene ID" value="ENSACAG00000014029.3"/>
</dbReference>
<dbReference type="GeneTree" id="ENSGT00390000008645"/>
<proteinExistence type="inferred from homology"/>
<organism evidence="14 15">
    <name type="scientific">Anolis carolinensis</name>
    <name type="common">Green anole</name>
    <name type="synonym">American chameleon</name>
    <dbReference type="NCBI Taxonomy" id="28377"/>
    <lineage>
        <taxon>Eukaryota</taxon>
        <taxon>Metazoa</taxon>
        <taxon>Chordata</taxon>
        <taxon>Craniata</taxon>
        <taxon>Vertebrata</taxon>
        <taxon>Euteleostomi</taxon>
        <taxon>Lepidosauria</taxon>
        <taxon>Squamata</taxon>
        <taxon>Bifurcata</taxon>
        <taxon>Unidentata</taxon>
        <taxon>Episquamata</taxon>
        <taxon>Toxicofera</taxon>
        <taxon>Iguania</taxon>
        <taxon>Dactyloidae</taxon>
        <taxon>Anolis</taxon>
    </lineage>
</organism>
<feature type="domain" description="Amidohydrolase-related" evidence="13">
    <location>
        <begin position="79"/>
        <end position="395"/>
    </location>
</feature>
<dbReference type="GO" id="GO:0046872">
    <property type="term" value="F:metal ion binding"/>
    <property type="evidence" value="ECO:0007669"/>
    <property type="project" value="UniProtKB-KW"/>
</dbReference>
<comment type="catalytic activity">
    <reaction evidence="1">
        <text>4-imidazolone-5-propanoate + H2O = N-formimidoyl-L-glutamate</text>
        <dbReference type="Rhea" id="RHEA:23660"/>
        <dbReference type="ChEBI" id="CHEBI:15377"/>
        <dbReference type="ChEBI" id="CHEBI:58928"/>
        <dbReference type="ChEBI" id="CHEBI:77893"/>
        <dbReference type="EC" id="3.5.2.7"/>
    </reaction>
</comment>
<dbReference type="CTD" id="144193"/>
<dbReference type="KEGG" id="acs:100566232"/>
<evidence type="ECO:0000256" key="7">
    <source>
        <dbReference type="ARBA" id="ARBA00022723"/>
    </source>
</evidence>
<comment type="cofactor">
    <cofactor evidence="2">
        <name>Fe(3+)</name>
        <dbReference type="ChEBI" id="CHEBI:29034"/>
    </cofactor>
</comment>
<evidence type="ECO:0000256" key="5">
    <source>
        <dbReference type="ARBA" id="ARBA00012864"/>
    </source>
</evidence>
<dbReference type="PANTHER" id="PTHR42752">
    <property type="entry name" value="IMIDAZOLONEPROPIONASE"/>
    <property type="match status" value="1"/>
</dbReference>
<dbReference type="InterPro" id="IPR011059">
    <property type="entry name" value="Metal-dep_hydrolase_composite"/>
</dbReference>
<dbReference type="NCBIfam" id="TIGR01224">
    <property type="entry name" value="hutI"/>
    <property type="match status" value="1"/>
</dbReference>
<protein>
    <recommendedName>
        <fullName evidence="6">Probable imidazolonepropionase</fullName>
        <ecNumber evidence="5">3.5.2.7</ecNumber>
    </recommendedName>
    <alternativeName>
        <fullName evidence="12">Amidohydrolase domain-containing protein 1</fullName>
    </alternativeName>
</protein>
<keyword evidence="11" id="KW-0408">Iron</keyword>
<evidence type="ECO:0000256" key="6">
    <source>
        <dbReference type="ARBA" id="ARBA00013406"/>
    </source>
</evidence>
<evidence type="ECO:0000256" key="10">
    <source>
        <dbReference type="ARBA" id="ARBA00022833"/>
    </source>
</evidence>
<dbReference type="SUPFAM" id="SSF51556">
    <property type="entry name" value="Metallo-dependent hydrolases"/>
    <property type="match status" value="1"/>
</dbReference>
<dbReference type="GO" id="GO:0050480">
    <property type="term" value="F:imidazolonepropionase activity"/>
    <property type="evidence" value="ECO:0007669"/>
    <property type="project" value="UniProtKB-EC"/>
</dbReference>
<dbReference type="Gene3D" id="3.20.20.140">
    <property type="entry name" value="Metal-dependent hydrolases"/>
    <property type="match status" value="1"/>
</dbReference>
<gene>
    <name evidence="14" type="primary">AMDHD1</name>
</gene>
<evidence type="ECO:0000313" key="14">
    <source>
        <dbReference type="Ensembl" id="ENSACAP00000037937.1"/>
    </source>
</evidence>
<reference evidence="14" key="2">
    <citation type="submission" date="2025-08" db="UniProtKB">
        <authorList>
            <consortium name="Ensembl"/>
        </authorList>
    </citation>
    <scope>IDENTIFICATION</scope>
</reference>
<evidence type="ECO:0000256" key="8">
    <source>
        <dbReference type="ARBA" id="ARBA00022801"/>
    </source>
</evidence>
<dbReference type="GO" id="GO:0019557">
    <property type="term" value="P:L-histidine catabolic process to glutamate and formate"/>
    <property type="evidence" value="ECO:0007669"/>
    <property type="project" value="UniProtKB-UniPathway"/>
</dbReference>
<reference evidence="14" key="3">
    <citation type="submission" date="2025-09" db="UniProtKB">
        <authorList>
            <consortium name="Ensembl"/>
        </authorList>
    </citation>
    <scope>IDENTIFICATION</scope>
</reference>
<keyword evidence="8" id="KW-0378">Hydrolase</keyword>
<dbReference type="Proteomes" id="UP000001646">
    <property type="component" value="Chromosome 5"/>
</dbReference>
<dbReference type="FunFam" id="3.20.20.140:FF:000007">
    <property type="entry name" value="Imidazolonepropionase"/>
    <property type="match status" value="1"/>
</dbReference>
<dbReference type="PANTHER" id="PTHR42752:SF1">
    <property type="entry name" value="IMIDAZOLONEPROPIONASE-RELATED"/>
    <property type="match status" value="1"/>
</dbReference>
<dbReference type="OrthoDB" id="194468at2759"/>
<dbReference type="GeneID" id="100566232"/>
<evidence type="ECO:0000256" key="11">
    <source>
        <dbReference type="ARBA" id="ARBA00023004"/>
    </source>
</evidence>
<dbReference type="InterPro" id="IPR005920">
    <property type="entry name" value="HutI"/>
</dbReference>
<evidence type="ECO:0000256" key="4">
    <source>
        <dbReference type="ARBA" id="ARBA00008002"/>
    </source>
</evidence>
<evidence type="ECO:0000256" key="12">
    <source>
        <dbReference type="ARBA" id="ARBA00030968"/>
    </source>
</evidence>
<dbReference type="GO" id="GO:0019556">
    <property type="term" value="P:L-histidine catabolic process to glutamate and formamide"/>
    <property type="evidence" value="ECO:0007669"/>
    <property type="project" value="UniProtKB-UniPathway"/>
</dbReference>
<evidence type="ECO:0000256" key="2">
    <source>
        <dbReference type="ARBA" id="ARBA00001965"/>
    </source>
</evidence>
<keyword evidence="9" id="KW-0369">Histidine metabolism</keyword>
<dbReference type="GO" id="GO:0005737">
    <property type="term" value="C:cytoplasm"/>
    <property type="evidence" value="ECO:0007669"/>
    <property type="project" value="InterPro"/>
</dbReference>
<evidence type="ECO:0000313" key="15">
    <source>
        <dbReference type="Proteomes" id="UP000001646"/>
    </source>
</evidence>
<dbReference type="InterPro" id="IPR032466">
    <property type="entry name" value="Metal_Hydrolase"/>
</dbReference>
<evidence type="ECO:0000256" key="3">
    <source>
        <dbReference type="ARBA" id="ARBA00004758"/>
    </source>
</evidence>
<keyword evidence="10" id="KW-0862">Zinc</keyword>
<dbReference type="Pfam" id="PF01979">
    <property type="entry name" value="Amidohydro_1"/>
    <property type="match status" value="1"/>
</dbReference>
<evidence type="ECO:0000256" key="9">
    <source>
        <dbReference type="ARBA" id="ARBA00022808"/>
    </source>
</evidence>
<evidence type="ECO:0000256" key="1">
    <source>
        <dbReference type="ARBA" id="ARBA00000853"/>
    </source>
</evidence>
<reference evidence="14 15" key="1">
    <citation type="submission" date="2009-12" db="EMBL/GenBank/DDBJ databases">
        <title>The Genome Sequence of Anolis carolinensis (Green Anole Lizard).</title>
        <authorList>
            <consortium name="The Genome Sequencing Platform"/>
            <person name="Di Palma F."/>
            <person name="Alfoldi J."/>
            <person name="Heiman D."/>
            <person name="Young S."/>
            <person name="Grabherr M."/>
            <person name="Johnson J."/>
            <person name="Lander E.S."/>
            <person name="Lindblad-Toh K."/>
        </authorList>
    </citation>
    <scope>NUCLEOTIDE SEQUENCE [LARGE SCALE GENOMIC DNA]</scope>
    <source>
        <strain evidence="14 15">JBL SC #1</strain>
    </source>
</reference>
<name>A0A803TRU7_ANOCA</name>